<evidence type="ECO:0000313" key="1">
    <source>
        <dbReference type="EMBL" id="GFZ78491.1"/>
    </source>
</evidence>
<gene>
    <name evidence="1" type="ORF">GCM10011403_21920</name>
</gene>
<comment type="caution">
    <text evidence="1">The sequence shown here is derived from an EMBL/GenBank/DDBJ whole genome shotgun (WGS) entry which is preliminary data.</text>
</comment>
<reference evidence="1" key="1">
    <citation type="journal article" date="2014" name="Int. J. Syst. Evol. Microbiol.">
        <title>Complete genome sequence of Corynebacterium casei LMG S-19264T (=DSM 44701T), isolated from a smear-ripened cheese.</title>
        <authorList>
            <consortium name="US DOE Joint Genome Institute (JGI-PGF)"/>
            <person name="Walter F."/>
            <person name="Albersmeier A."/>
            <person name="Kalinowski J."/>
            <person name="Ruckert C."/>
        </authorList>
    </citation>
    <scope>NUCLEOTIDE SEQUENCE</scope>
    <source>
        <strain evidence="1">CGMCC 1.15425</strain>
    </source>
</reference>
<name>A0A916QLP2_9GAMM</name>
<evidence type="ECO:0000313" key="2">
    <source>
        <dbReference type="Proteomes" id="UP000627715"/>
    </source>
</evidence>
<reference evidence="1" key="2">
    <citation type="submission" date="2020-09" db="EMBL/GenBank/DDBJ databases">
        <authorList>
            <person name="Sun Q."/>
            <person name="Zhou Y."/>
        </authorList>
    </citation>
    <scope>NUCLEOTIDE SEQUENCE</scope>
    <source>
        <strain evidence="1">CGMCC 1.15425</strain>
    </source>
</reference>
<dbReference type="Proteomes" id="UP000627715">
    <property type="component" value="Unassembled WGS sequence"/>
</dbReference>
<protein>
    <submittedName>
        <fullName evidence="1">Uncharacterized protein</fullName>
    </submittedName>
</protein>
<keyword evidence="2" id="KW-1185">Reference proteome</keyword>
<organism evidence="1 2">
    <name type="scientific">Pseudohongiella nitratireducens</name>
    <dbReference type="NCBI Taxonomy" id="1768907"/>
    <lineage>
        <taxon>Bacteria</taxon>
        <taxon>Pseudomonadati</taxon>
        <taxon>Pseudomonadota</taxon>
        <taxon>Gammaproteobacteria</taxon>
        <taxon>Pseudomonadales</taxon>
        <taxon>Pseudohongiellaceae</taxon>
        <taxon>Pseudohongiella</taxon>
    </lineage>
</organism>
<accession>A0A916QLP2</accession>
<sequence length="422" mass="47244">MLTVLVVAIFDTQPSVESLAPFDTAEIREIEQIIADNSPAYGQQSESDLSLDSDSLNLLTNFALQQIQTLKGSAIRFTIDEDTANTRLAIPQSLGPVDFYLNIRARFAQQDGRAQLQSLHFGQLPVPLIVQRSVEKLAGFRLQAASPASQELASLRTNIKDYQLRNDRLYLKVQWEPETLEQIRTYSQQMLVPPEGQQRIVEYVRQINLITSSLEGQRRISLVTLLPELFAFAAQRSHDDAAQENRALLQAMSLFVTDTPLTQALSSSVSVETPTLPAIRTSLYRREDLSQHFINSAAMAASTNPDVAEVLANSKEVYDARLRSGFSFSDLAANLAGVRLGEIAVHNQDSALWLQSYMQTLTEESQLLPRPRTDADGLSESDFAESFIDRNSPVYQQRLQEIETMIDALPLYQEAPERQPQE</sequence>
<dbReference type="EMBL" id="BMIY01000009">
    <property type="protein sequence ID" value="GFZ78491.1"/>
    <property type="molecule type" value="Genomic_DNA"/>
</dbReference>
<proteinExistence type="predicted"/>
<dbReference type="AlphaFoldDB" id="A0A916QLP2"/>